<protein>
    <submittedName>
        <fullName evidence="2">Uncharacterized protein</fullName>
    </submittedName>
</protein>
<reference evidence="2" key="1">
    <citation type="submission" date="2023-05" db="EMBL/GenBank/DDBJ databases">
        <title>Nepenthes gracilis genome sequencing.</title>
        <authorList>
            <person name="Fukushima K."/>
        </authorList>
    </citation>
    <scope>NUCLEOTIDE SEQUENCE</scope>
    <source>
        <strain evidence="2">SING2019-196</strain>
    </source>
</reference>
<organism evidence="2 3">
    <name type="scientific">Nepenthes gracilis</name>
    <name type="common">Slender pitcher plant</name>
    <dbReference type="NCBI Taxonomy" id="150966"/>
    <lineage>
        <taxon>Eukaryota</taxon>
        <taxon>Viridiplantae</taxon>
        <taxon>Streptophyta</taxon>
        <taxon>Embryophyta</taxon>
        <taxon>Tracheophyta</taxon>
        <taxon>Spermatophyta</taxon>
        <taxon>Magnoliopsida</taxon>
        <taxon>eudicotyledons</taxon>
        <taxon>Gunneridae</taxon>
        <taxon>Pentapetalae</taxon>
        <taxon>Caryophyllales</taxon>
        <taxon>Nepenthaceae</taxon>
        <taxon>Nepenthes</taxon>
    </lineage>
</organism>
<proteinExistence type="predicted"/>
<evidence type="ECO:0000313" key="3">
    <source>
        <dbReference type="Proteomes" id="UP001279734"/>
    </source>
</evidence>
<dbReference type="AlphaFoldDB" id="A0AAD3XU88"/>
<comment type="caution">
    <text evidence="2">The sequence shown here is derived from an EMBL/GenBank/DDBJ whole genome shotgun (WGS) entry which is preliminary data.</text>
</comment>
<keyword evidence="3" id="KW-1185">Reference proteome</keyword>
<accession>A0AAD3XU88</accession>
<feature type="region of interest" description="Disordered" evidence="1">
    <location>
        <begin position="1"/>
        <end position="29"/>
    </location>
</feature>
<evidence type="ECO:0000256" key="1">
    <source>
        <dbReference type="SAM" id="MobiDB-lite"/>
    </source>
</evidence>
<feature type="compositionally biased region" description="Polar residues" evidence="1">
    <location>
        <begin position="1"/>
        <end position="18"/>
    </location>
</feature>
<gene>
    <name evidence="2" type="ORF">Nepgr_018401</name>
</gene>
<evidence type="ECO:0000313" key="2">
    <source>
        <dbReference type="EMBL" id="GMH16560.1"/>
    </source>
</evidence>
<dbReference type="EMBL" id="BSYO01000016">
    <property type="protein sequence ID" value="GMH16560.1"/>
    <property type="molecule type" value="Genomic_DNA"/>
</dbReference>
<name>A0AAD3XU88_NEPGR</name>
<dbReference type="Proteomes" id="UP001279734">
    <property type="component" value="Unassembled WGS sequence"/>
</dbReference>
<sequence length="86" mass="9131">MTSSGCRVTVSIEESATEQQKQQGGGGGGGEFTVQSAVLVLADHASRIVPVQVSPIKIIGLDEAIQIHACYQIDHKYCNFSLLRTG</sequence>